<feature type="transmembrane region" description="Helical" evidence="13">
    <location>
        <begin position="399"/>
        <end position="425"/>
    </location>
</feature>
<evidence type="ECO:0000256" key="11">
    <source>
        <dbReference type="ARBA" id="ARBA00023004"/>
    </source>
</evidence>
<evidence type="ECO:0000256" key="8">
    <source>
        <dbReference type="ARBA" id="ARBA00022723"/>
    </source>
</evidence>
<feature type="transmembrane region" description="Helical" evidence="13">
    <location>
        <begin position="57"/>
        <end position="76"/>
    </location>
</feature>
<evidence type="ECO:0000256" key="2">
    <source>
        <dbReference type="ARBA" id="ARBA00009819"/>
    </source>
</evidence>
<evidence type="ECO:0000313" key="15">
    <source>
        <dbReference type="Proteomes" id="UP000594042"/>
    </source>
</evidence>
<keyword evidence="8 13" id="KW-0479">Metal-binding</keyword>
<evidence type="ECO:0000256" key="12">
    <source>
        <dbReference type="ARBA" id="ARBA00023136"/>
    </source>
</evidence>
<dbReference type="PANTHER" id="PTHR30365">
    <property type="entry name" value="CYTOCHROME D UBIQUINOL OXIDASE"/>
    <property type="match status" value="1"/>
</dbReference>
<evidence type="ECO:0000256" key="3">
    <source>
        <dbReference type="ARBA" id="ARBA00022448"/>
    </source>
</evidence>
<feature type="transmembrane region" description="Helical" evidence="13">
    <location>
        <begin position="489"/>
        <end position="508"/>
    </location>
</feature>
<dbReference type="PANTHER" id="PTHR30365:SF0">
    <property type="entry name" value="CYTOCHROME BD-I UBIQUINOL OXIDASE SUBUNIT 1"/>
    <property type="match status" value="1"/>
</dbReference>
<dbReference type="GO" id="GO:0070069">
    <property type="term" value="C:cytochrome complex"/>
    <property type="evidence" value="ECO:0007669"/>
    <property type="project" value="UniProtKB-UniRule"/>
</dbReference>
<keyword evidence="4 13" id="KW-1003">Cell membrane</keyword>
<reference evidence="15" key="1">
    <citation type="submission" date="2020-07" db="EMBL/GenBank/DDBJ databases">
        <title>Complete genome sequencing of Coprobacter sp. strain 2CBH44.</title>
        <authorList>
            <person name="Sakamoto M."/>
            <person name="Murakami T."/>
            <person name="Mori H."/>
        </authorList>
    </citation>
    <scope>NUCLEOTIDE SEQUENCE [LARGE SCALE GENOMIC DNA]</scope>
    <source>
        <strain evidence="15">2CBH44</strain>
    </source>
</reference>
<keyword evidence="11 13" id="KW-0408">Iron</keyword>
<dbReference type="InterPro" id="IPR002585">
    <property type="entry name" value="Cyt-d_ubiquinol_oxidase_su_1"/>
</dbReference>
<keyword evidence="10 13" id="KW-1133">Transmembrane helix</keyword>
<evidence type="ECO:0000256" key="10">
    <source>
        <dbReference type="ARBA" id="ARBA00022989"/>
    </source>
</evidence>
<evidence type="ECO:0000256" key="4">
    <source>
        <dbReference type="ARBA" id="ARBA00022475"/>
    </source>
</evidence>
<sequence>MNDLFSVVDWSRAQFALTAMYHWLFVPLTLGLGLIVSIMETIYYRTGDESWKRITKFWMTLFGVNFAIGVATGIILEFQFGTNWSNYSWFVGDIFGAPLAIEGIMAFFMESTFIAIMFFGWNKVSKRAHLAATWLTVIGATISALWILVANAWMQYPVGMKFNPDTVRNEMFSFWEVVSSPVAVNKFFHTVTSGWVLGGIFVMSVSAWYILKNREMNLAKRSMKVGAWVGLVGMLIVAYTGDGSAFQVAEKQPMKLAAMEGVYHGEKGQGLVAFGILNPEKKSYADNEDAFLFEIKVPKLLSILATRQVDGFVPGINDIINGGYVMKNLAGDEIVAPSVMEKMAKGKKAVEALSAYKKAQKQGDEEAMIAAGKTLDENYEYFGYGYVTDPSQVIPPVPYVFYAFHVMITLGCYFLLLFIVVLWLIRKDRLYKMKWMLWVCVISLPIAYICLESGWIVAEMGRQPWVIESIMPTFAAISKIGAANVQTTFWMFAALFTVLLIAEVGIMVKQIKKGTEQK</sequence>
<dbReference type="GO" id="GO:0016682">
    <property type="term" value="F:oxidoreductase activity, acting on diphenols and related substances as donors, oxygen as acceptor"/>
    <property type="evidence" value="ECO:0007669"/>
    <property type="project" value="TreeGrafter"/>
</dbReference>
<dbReference type="GO" id="GO:0046872">
    <property type="term" value="F:metal ion binding"/>
    <property type="evidence" value="ECO:0007669"/>
    <property type="project" value="UniProtKB-UniRule"/>
</dbReference>
<dbReference type="PIRSF" id="PIRSF006446">
    <property type="entry name" value="Cyt_quinol_oxidase_1"/>
    <property type="match status" value="1"/>
</dbReference>
<keyword evidence="5" id="KW-0997">Cell inner membrane</keyword>
<keyword evidence="3 13" id="KW-0813">Transport</keyword>
<keyword evidence="6 13" id="KW-0349">Heme</keyword>
<keyword evidence="9 13" id="KW-0249">Electron transport</keyword>
<dbReference type="Pfam" id="PF01654">
    <property type="entry name" value="Cyt_bd_oxida_I"/>
    <property type="match status" value="1"/>
</dbReference>
<dbReference type="GO" id="GO:0020037">
    <property type="term" value="F:heme binding"/>
    <property type="evidence" value="ECO:0007669"/>
    <property type="project" value="TreeGrafter"/>
</dbReference>
<dbReference type="AlphaFoldDB" id="A0A7G1I293"/>
<dbReference type="GO" id="GO:0005886">
    <property type="term" value="C:plasma membrane"/>
    <property type="evidence" value="ECO:0007669"/>
    <property type="project" value="UniProtKB-SubCell"/>
</dbReference>
<evidence type="ECO:0000256" key="5">
    <source>
        <dbReference type="ARBA" id="ARBA00022519"/>
    </source>
</evidence>
<accession>A0A7G1I293</accession>
<name>A0A7G1I293_9BACT</name>
<gene>
    <name evidence="14" type="ORF">Cop2CBH44_30740</name>
</gene>
<feature type="transmembrane region" description="Helical" evidence="13">
    <location>
        <begin position="187"/>
        <end position="211"/>
    </location>
</feature>
<dbReference type="EMBL" id="AP023322">
    <property type="protein sequence ID" value="BCI64721.1"/>
    <property type="molecule type" value="Genomic_DNA"/>
</dbReference>
<proteinExistence type="inferred from homology"/>
<keyword evidence="15" id="KW-1185">Reference proteome</keyword>
<evidence type="ECO:0000256" key="9">
    <source>
        <dbReference type="ARBA" id="ARBA00022982"/>
    </source>
</evidence>
<dbReference type="GO" id="GO:0019646">
    <property type="term" value="P:aerobic electron transport chain"/>
    <property type="evidence" value="ECO:0007669"/>
    <property type="project" value="InterPro"/>
</dbReference>
<evidence type="ECO:0000256" key="6">
    <source>
        <dbReference type="ARBA" id="ARBA00022617"/>
    </source>
</evidence>
<keyword evidence="7 13" id="KW-0812">Transmembrane</keyword>
<keyword evidence="12 13" id="KW-0472">Membrane</keyword>
<comment type="similarity">
    <text evidence="2 13">Belongs to the cytochrome ubiquinol oxidase subunit 1 family.</text>
</comment>
<feature type="transmembrane region" description="Helical" evidence="13">
    <location>
        <begin position="96"/>
        <end position="119"/>
    </location>
</feature>
<evidence type="ECO:0000313" key="14">
    <source>
        <dbReference type="EMBL" id="BCI64721.1"/>
    </source>
</evidence>
<dbReference type="Proteomes" id="UP000594042">
    <property type="component" value="Chromosome"/>
</dbReference>
<evidence type="ECO:0000256" key="1">
    <source>
        <dbReference type="ARBA" id="ARBA00004429"/>
    </source>
</evidence>
<evidence type="ECO:0000256" key="7">
    <source>
        <dbReference type="ARBA" id="ARBA00022692"/>
    </source>
</evidence>
<dbReference type="KEGG" id="copr:Cop2CBH44_30740"/>
<organism evidence="14 15">
    <name type="scientific">Coprobacter secundus subsp. similis</name>
    <dbReference type="NCBI Taxonomy" id="2751153"/>
    <lineage>
        <taxon>Bacteria</taxon>
        <taxon>Pseudomonadati</taxon>
        <taxon>Bacteroidota</taxon>
        <taxon>Bacteroidia</taxon>
        <taxon>Bacteroidales</taxon>
        <taxon>Barnesiellaceae</taxon>
        <taxon>Coprobacter</taxon>
    </lineage>
</organism>
<comment type="subcellular location">
    <subcellularLocation>
        <location evidence="1">Cell inner membrane</location>
        <topology evidence="1">Multi-pass membrane protein</topology>
    </subcellularLocation>
</comment>
<protein>
    <submittedName>
        <fullName evidence="14">Cytochrome d ubiquinol oxidase subunit I</fullName>
    </submittedName>
</protein>
<dbReference type="GO" id="GO:0009055">
    <property type="term" value="F:electron transfer activity"/>
    <property type="evidence" value="ECO:0007669"/>
    <property type="project" value="UniProtKB-UniRule"/>
</dbReference>
<feature type="transmembrane region" description="Helical" evidence="13">
    <location>
        <begin position="437"/>
        <end position="458"/>
    </location>
</feature>
<feature type="transmembrane region" description="Helical" evidence="13">
    <location>
        <begin position="223"/>
        <end position="241"/>
    </location>
</feature>
<feature type="transmembrane region" description="Helical" evidence="13">
    <location>
        <begin position="131"/>
        <end position="154"/>
    </location>
</feature>
<evidence type="ECO:0000256" key="13">
    <source>
        <dbReference type="PIRNR" id="PIRNR006446"/>
    </source>
</evidence>
<feature type="transmembrane region" description="Helical" evidence="13">
    <location>
        <begin position="20"/>
        <end position="45"/>
    </location>
</feature>
<dbReference type="RefSeq" id="WP_021930788.1">
    <property type="nucleotide sequence ID" value="NZ_AP023322.1"/>
</dbReference>